<gene>
    <name evidence="2" type="ORF">ENN98_04090</name>
</gene>
<sequence length="74" mass="8444">APRMVAKGSGLLAERLIELAREYQIPIHQDADLTEILSRLDLNQEIPPETYLLVAEILAFIYRTNQEMPPKVAR</sequence>
<dbReference type="GO" id="GO:0009306">
    <property type="term" value="P:protein secretion"/>
    <property type="evidence" value="ECO:0007669"/>
    <property type="project" value="InterPro"/>
</dbReference>
<dbReference type="SUPFAM" id="SSF160544">
    <property type="entry name" value="EscU C-terminal domain-like"/>
    <property type="match status" value="1"/>
</dbReference>
<dbReference type="InterPro" id="IPR029025">
    <property type="entry name" value="T3SS_substrate_exporter_C"/>
</dbReference>
<proteinExistence type="inferred from homology"/>
<feature type="non-terminal residue" evidence="2">
    <location>
        <position position="1"/>
    </location>
</feature>
<dbReference type="Gene3D" id="3.40.1690.10">
    <property type="entry name" value="secretion proteins EscU"/>
    <property type="match status" value="1"/>
</dbReference>
<organism evidence="2">
    <name type="scientific">Desulfurivibrio alkaliphilus</name>
    <dbReference type="NCBI Taxonomy" id="427923"/>
    <lineage>
        <taxon>Bacteria</taxon>
        <taxon>Pseudomonadati</taxon>
        <taxon>Thermodesulfobacteriota</taxon>
        <taxon>Desulfobulbia</taxon>
        <taxon>Desulfobulbales</taxon>
        <taxon>Desulfobulbaceae</taxon>
        <taxon>Desulfurivibrio</taxon>
    </lineage>
</organism>
<comment type="caution">
    <text evidence="2">The sequence shown here is derived from an EMBL/GenBank/DDBJ whole genome shotgun (WGS) entry which is preliminary data.</text>
</comment>
<evidence type="ECO:0000313" key="2">
    <source>
        <dbReference type="EMBL" id="HET97864.1"/>
    </source>
</evidence>
<dbReference type="InterPro" id="IPR006135">
    <property type="entry name" value="T3SS_substrate_exporter"/>
</dbReference>
<dbReference type="GO" id="GO:0016020">
    <property type="term" value="C:membrane"/>
    <property type="evidence" value="ECO:0007669"/>
    <property type="project" value="InterPro"/>
</dbReference>
<reference evidence="2" key="1">
    <citation type="journal article" date="2020" name="mSystems">
        <title>Genome- and Community-Level Interaction Insights into Carbon Utilization and Element Cycling Functions of Hydrothermarchaeota in Hydrothermal Sediment.</title>
        <authorList>
            <person name="Zhou Z."/>
            <person name="Liu Y."/>
            <person name="Xu W."/>
            <person name="Pan J."/>
            <person name="Luo Z.H."/>
            <person name="Li M."/>
        </authorList>
    </citation>
    <scope>NUCLEOTIDE SEQUENCE [LARGE SCALE GENOMIC DNA]</scope>
    <source>
        <strain evidence="2">SpSt-1224</strain>
    </source>
</reference>
<dbReference type="AlphaFoldDB" id="A0A7C2THJ2"/>
<protein>
    <submittedName>
        <fullName evidence="2">FhlB domain-containing protein</fullName>
    </submittedName>
</protein>
<dbReference type="Proteomes" id="UP000885986">
    <property type="component" value="Unassembled WGS sequence"/>
</dbReference>
<comment type="similarity">
    <text evidence="1">Belongs to the type III secretion exporter family.</text>
</comment>
<dbReference type="Pfam" id="PF01312">
    <property type="entry name" value="Bac_export_2"/>
    <property type="match status" value="1"/>
</dbReference>
<accession>A0A7C2THJ2</accession>
<evidence type="ECO:0000256" key="1">
    <source>
        <dbReference type="ARBA" id="ARBA00010690"/>
    </source>
</evidence>
<name>A0A7C2THJ2_9BACT</name>
<dbReference type="EMBL" id="DSDS01000094">
    <property type="protein sequence ID" value="HET97864.1"/>
    <property type="molecule type" value="Genomic_DNA"/>
</dbReference>